<gene>
    <name evidence="8" type="ORF">HU200_025916</name>
</gene>
<protein>
    <recommendedName>
        <fullName evidence="7">NAC domain-containing protein</fullName>
    </recommendedName>
</protein>
<dbReference type="Pfam" id="PF02365">
    <property type="entry name" value="NAM"/>
    <property type="match status" value="1"/>
</dbReference>
<dbReference type="PROSITE" id="PS51005">
    <property type="entry name" value="NAC"/>
    <property type="match status" value="1"/>
</dbReference>
<proteinExistence type="predicted"/>
<evidence type="ECO:0000256" key="4">
    <source>
        <dbReference type="ARBA" id="ARBA00023163"/>
    </source>
</evidence>
<organism evidence="8 9">
    <name type="scientific">Digitaria exilis</name>
    <dbReference type="NCBI Taxonomy" id="1010633"/>
    <lineage>
        <taxon>Eukaryota</taxon>
        <taxon>Viridiplantae</taxon>
        <taxon>Streptophyta</taxon>
        <taxon>Embryophyta</taxon>
        <taxon>Tracheophyta</taxon>
        <taxon>Spermatophyta</taxon>
        <taxon>Magnoliopsida</taxon>
        <taxon>Liliopsida</taxon>
        <taxon>Poales</taxon>
        <taxon>Poaceae</taxon>
        <taxon>PACMAD clade</taxon>
        <taxon>Panicoideae</taxon>
        <taxon>Panicodae</taxon>
        <taxon>Paniceae</taxon>
        <taxon>Anthephorinae</taxon>
        <taxon>Digitaria</taxon>
    </lineage>
</organism>
<dbReference type="Proteomes" id="UP000636709">
    <property type="component" value="Unassembled WGS sequence"/>
</dbReference>
<evidence type="ECO:0000259" key="7">
    <source>
        <dbReference type="PROSITE" id="PS51005"/>
    </source>
</evidence>
<dbReference type="InterPro" id="IPR003441">
    <property type="entry name" value="NAC-dom"/>
</dbReference>
<reference evidence="8" key="1">
    <citation type="submission" date="2020-07" db="EMBL/GenBank/DDBJ databases">
        <title>Genome sequence and genetic diversity analysis of an under-domesticated orphan crop, white fonio (Digitaria exilis).</title>
        <authorList>
            <person name="Bennetzen J.L."/>
            <person name="Chen S."/>
            <person name="Ma X."/>
            <person name="Wang X."/>
            <person name="Yssel A.E.J."/>
            <person name="Chaluvadi S.R."/>
            <person name="Johnson M."/>
            <person name="Gangashetty P."/>
            <person name="Hamidou F."/>
            <person name="Sanogo M.D."/>
            <person name="Zwaenepoel A."/>
            <person name="Wallace J."/>
            <person name="Van De Peer Y."/>
            <person name="Van Deynze A."/>
        </authorList>
    </citation>
    <scope>NUCLEOTIDE SEQUENCE</scope>
    <source>
        <tissue evidence="8">Leaves</tissue>
    </source>
</reference>
<dbReference type="SUPFAM" id="SSF101941">
    <property type="entry name" value="NAC domain"/>
    <property type="match status" value="1"/>
</dbReference>
<evidence type="ECO:0000256" key="3">
    <source>
        <dbReference type="ARBA" id="ARBA00023125"/>
    </source>
</evidence>
<dbReference type="PANTHER" id="PTHR31719:SF186">
    <property type="entry name" value="NAC DOMAIN-CONTAINING PROTEIN 68"/>
    <property type="match status" value="1"/>
</dbReference>
<dbReference type="GO" id="GO:0005634">
    <property type="term" value="C:nucleus"/>
    <property type="evidence" value="ECO:0007669"/>
    <property type="project" value="UniProtKB-SubCell"/>
</dbReference>
<dbReference type="GO" id="GO:1901002">
    <property type="term" value="P:positive regulation of response to salt stress"/>
    <property type="evidence" value="ECO:0007669"/>
    <property type="project" value="UniProtKB-ARBA"/>
</dbReference>
<name>A0A835BYE3_9POAL</name>
<keyword evidence="3" id="KW-0238">DNA-binding</keyword>
<dbReference type="AlphaFoldDB" id="A0A835BYE3"/>
<keyword evidence="9" id="KW-1185">Reference proteome</keyword>
<evidence type="ECO:0000256" key="2">
    <source>
        <dbReference type="ARBA" id="ARBA00023015"/>
    </source>
</evidence>
<dbReference type="InterPro" id="IPR036093">
    <property type="entry name" value="NAC_dom_sf"/>
</dbReference>
<comment type="subcellular location">
    <subcellularLocation>
        <location evidence="1">Nucleus</location>
    </subcellularLocation>
</comment>
<feature type="region of interest" description="Disordered" evidence="6">
    <location>
        <begin position="84"/>
        <end position="108"/>
    </location>
</feature>
<evidence type="ECO:0000313" key="8">
    <source>
        <dbReference type="EMBL" id="KAF8716820.1"/>
    </source>
</evidence>
<evidence type="ECO:0000256" key="1">
    <source>
        <dbReference type="ARBA" id="ARBA00004123"/>
    </source>
</evidence>
<dbReference type="PANTHER" id="PTHR31719">
    <property type="entry name" value="NAC TRANSCRIPTION FACTOR 56"/>
    <property type="match status" value="1"/>
</dbReference>
<feature type="region of interest" description="Disordered" evidence="6">
    <location>
        <begin position="1"/>
        <end position="20"/>
    </location>
</feature>
<feature type="region of interest" description="Disordered" evidence="6">
    <location>
        <begin position="158"/>
        <end position="208"/>
    </location>
</feature>
<keyword evidence="5" id="KW-0539">Nucleus</keyword>
<keyword evidence="2" id="KW-0805">Transcription regulation</keyword>
<dbReference type="Gene3D" id="2.170.150.80">
    <property type="entry name" value="NAC domain"/>
    <property type="match status" value="1"/>
</dbReference>
<evidence type="ECO:0000313" key="9">
    <source>
        <dbReference type="Proteomes" id="UP000636709"/>
    </source>
</evidence>
<dbReference type="FunFam" id="2.170.150.80:FF:000004">
    <property type="entry name" value="NAC transcription factor"/>
    <property type="match status" value="1"/>
</dbReference>
<evidence type="ECO:0000256" key="5">
    <source>
        <dbReference type="ARBA" id="ARBA00023242"/>
    </source>
</evidence>
<dbReference type="OrthoDB" id="1921961at2759"/>
<feature type="domain" description="NAC" evidence="7">
    <location>
        <begin position="295"/>
        <end position="455"/>
    </location>
</feature>
<keyword evidence="4" id="KW-0804">Transcription</keyword>
<dbReference type="GO" id="GO:0003677">
    <property type="term" value="F:DNA binding"/>
    <property type="evidence" value="ECO:0007669"/>
    <property type="project" value="UniProtKB-KW"/>
</dbReference>
<evidence type="ECO:0000256" key="6">
    <source>
        <dbReference type="SAM" id="MobiDB-lite"/>
    </source>
</evidence>
<accession>A0A835BYE3</accession>
<sequence>MCSPPLRPAPHRTTPGKGSTHLDRITYVYVGPGHGRASQAGSRVVTFKFRDREFVNPPHSREFQAHVAIVAPRVIKTTEKVPHTCHPQQHNTHVDGAGKVQEGSKPCAKQSETWYRKSCYRGDLAVPFAVASPPPLVSSSATTNAERAGKGQTLFHAGNLRGRLGHPHPNQAHEAGGHAGPTPEAAGGTSWAAPRRSSPYKRLGRQGNSSRATRIYIYRLPNQPPFEIGHEGEETRFESAHPIHSSIQPASQPADWRELDCLLGVQGGGGAGLRMAMAAAAEGSGYRDAEAELNLPPGFRFHPTDEELVVHYLCRRVARKQLPVPIIAEVDLYKFDPWDLPGACPPPSSSVSSPCSEWYFFTPRDRKYPNGSRPNRAAGRGYWKATGADKPIAPKGSGKAVGIKKALVFYSGKAPRGVKTDWIMHEYRLADTDRAPGKKGSQKLDEWVLCRLYNKKNNWEKVKVEELEAPQHQHRQSGGEVMDALADSMSDSFQTHDSDIDNASVMQNSFGNMAQRVQGMRNGGLVTVKEDNDWFTSLNLDELQASYNMSQMVNPPIPNPYPVQTMNLAAGQEHGYLQSMTSPSMKMWQTILPPF</sequence>
<dbReference type="GO" id="GO:0006355">
    <property type="term" value="P:regulation of DNA-templated transcription"/>
    <property type="evidence" value="ECO:0007669"/>
    <property type="project" value="InterPro"/>
</dbReference>
<comment type="caution">
    <text evidence="8">The sequence shown here is derived from an EMBL/GenBank/DDBJ whole genome shotgun (WGS) entry which is preliminary data.</text>
</comment>
<dbReference type="EMBL" id="JACEFO010001719">
    <property type="protein sequence ID" value="KAF8716820.1"/>
    <property type="molecule type" value="Genomic_DNA"/>
</dbReference>